<dbReference type="Proteomes" id="UP000233781">
    <property type="component" value="Unassembled WGS sequence"/>
</dbReference>
<dbReference type="AlphaFoldDB" id="A0A2N3YHI7"/>
<dbReference type="Pfam" id="PF11887">
    <property type="entry name" value="Mce4_CUP1"/>
    <property type="match status" value="1"/>
</dbReference>
<sequence>MTRRVRLLAALAAVLALLLSGCKGIYDLPLPGGPKAEGPQITVQAEFTDVLDLVPRSSVKVDDVTVGEVTDITLDGWTARVTMRIPKSAGLPDDTRAELKQTSLLGEKYIALERPTGGGTGRLDDGDLIPLARTGRNPEVEEVLSALSLLLNGGGVGQLKIIETELNNALRGNHDDITSLVTQLDTFVGGLDAQKAEIIRAIDGIDTLSARLAARDDQLAAVLKETPQGLKVLADQRRQLTAMLTALSRLGAVGTKVIRASRADTLADLAALKPILAQLNAAGDDLPQSLELFLTYPFPDSSLAAIKGDYTNLHVTADLDLSTLTLPTPTGAPTLPVPVPTLPTLPVPSLPLPTVTVPLPSLPLPTSGVPLPTTSGGPLCPPICVAQASADGADRSWTTLYTGGMS</sequence>
<dbReference type="InterPro" id="IPR024516">
    <property type="entry name" value="Mce_C"/>
</dbReference>
<dbReference type="RefSeq" id="WP_101394890.1">
    <property type="nucleotide sequence ID" value="NZ_PJNE01000001.1"/>
</dbReference>
<feature type="domain" description="Mammalian cell entry C-terminal" evidence="2">
    <location>
        <begin position="121"/>
        <end position="291"/>
    </location>
</feature>
<gene>
    <name evidence="3" type="ORF">ATL31_1110</name>
</gene>
<dbReference type="PANTHER" id="PTHR33371">
    <property type="entry name" value="INTERMEMBRANE PHOSPHOLIPID TRANSPORT SYSTEM BINDING PROTEIN MLAD-RELATED"/>
    <property type="match status" value="1"/>
</dbReference>
<reference evidence="3 4" key="1">
    <citation type="submission" date="2017-12" db="EMBL/GenBank/DDBJ databases">
        <title>Sequencing the genomes of 1000 Actinobacteria strains.</title>
        <authorList>
            <person name="Klenk H.-P."/>
        </authorList>
    </citation>
    <scope>NUCLEOTIDE SEQUENCE [LARGE SCALE GENOMIC DNA]</scope>
    <source>
        <strain evidence="3 4">DSM 12806</strain>
    </source>
</reference>
<organism evidence="3 4">
    <name type="scientific">Phycicoccus duodecadis</name>
    <dbReference type="NCBI Taxonomy" id="173053"/>
    <lineage>
        <taxon>Bacteria</taxon>
        <taxon>Bacillati</taxon>
        <taxon>Actinomycetota</taxon>
        <taxon>Actinomycetes</taxon>
        <taxon>Micrococcales</taxon>
        <taxon>Intrasporangiaceae</taxon>
        <taxon>Phycicoccus</taxon>
    </lineage>
</organism>
<evidence type="ECO:0000313" key="4">
    <source>
        <dbReference type="Proteomes" id="UP000233781"/>
    </source>
</evidence>
<dbReference type="PANTHER" id="PTHR33371:SF15">
    <property type="entry name" value="LIPOPROTEIN LPRN"/>
    <property type="match status" value="1"/>
</dbReference>
<dbReference type="InterPro" id="IPR003399">
    <property type="entry name" value="Mce/MlaD"/>
</dbReference>
<evidence type="ECO:0000313" key="3">
    <source>
        <dbReference type="EMBL" id="PKW26303.1"/>
    </source>
</evidence>
<accession>A0A2N3YHI7</accession>
<comment type="caution">
    <text evidence="3">The sequence shown here is derived from an EMBL/GenBank/DDBJ whole genome shotgun (WGS) entry which is preliminary data.</text>
</comment>
<name>A0A2N3YHI7_9MICO</name>
<protein>
    <submittedName>
        <fullName evidence="3">Phospholipid/cholesterol/gamma-HCH transport system substrate-binding protein</fullName>
    </submittedName>
</protein>
<evidence type="ECO:0000259" key="2">
    <source>
        <dbReference type="Pfam" id="PF11887"/>
    </source>
</evidence>
<evidence type="ECO:0000259" key="1">
    <source>
        <dbReference type="Pfam" id="PF02470"/>
    </source>
</evidence>
<dbReference type="GO" id="GO:0005576">
    <property type="term" value="C:extracellular region"/>
    <property type="evidence" value="ECO:0007669"/>
    <property type="project" value="TreeGrafter"/>
</dbReference>
<keyword evidence="4" id="KW-1185">Reference proteome</keyword>
<dbReference type="PROSITE" id="PS51257">
    <property type="entry name" value="PROKAR_LIPOPROTEIN"/>
    <property type="match status" value="1"/>
</dbReference>
<dbReference type="InterPro" id="IPR052336">
    <property type="entry name" value="MlaD_Phospholipid_Transporter"/>
</dbReference>
<proteinExistence type="predicted"/>
<dbReference type="EMBL" id="PJNE01000001">
    <property type="protein sequence ID" value="PKW26303.1"/>
    <property type="molecule type" value="Genomic_DNA"/>
</dbReference>
<dbReference type="NCBIfam" id="TIGR00996">
    <property type="entry name" value="Mtu_fam_mce"/>
    <property type="match status" value="1"/>
</dbReference>
<dbReference type="InterPro" id="IPR005693">
    <property type="entry name" value="Mce"/>
</dbReference>
<dbReference type="OrthoDB" id="9774928at2"/>
<dbReference type="Pfam" id="PF02470">
    <property type="entry name" value="MlaD"/>
    <property type="match status" value="1"/>
</dbReference>
<feature type="domain" description="Mce/MlaD" evidence="1">
    <location>
        <begin position="40"/>
        <end position="113"/>
    </location>
</feature>